<protein>
    <submittedName>
        <fullName evidence="8">Cytochrome b/b6 domain-containing protein</fullName>
    </submittedName>
</protein>
<accession>A0ABV9F1L1</accession>
<keyword evidence="2" id="KW-1003">Cell membrane</keyword>
<feature type="transmembrane region" description="Helical" evidence="6">
    <location>
        <begin position="45"/>
        <end position="63"/>
    </location>
</feature>
<evidence type="ECO:0000256" key="6">
    <source>
        <dbReference type="SAM" id="Phobius"/>
    </source>
</evidence>
<dbReference type="Gene3D" id="1.20.950.20">
    <property type="entry name" value="Transmembrane di-heme cytochromes, Chain C"/>
    <property type="match status" value="1"/>
</dbReference>
<evidence type="ECO:0000259" key="7">
    <source>
        <dbReference type="Pfam" id="PF01292"/>
    </source>
</evidence>
<dbReference type="SUPFAM" id="SSF81342">
    <property type="entry name" value="Transmembrane di-heme cytochromes"/>
    <property type="match status" value="1"/>
</dbReference>
<keyword evidence="5 6" id="KW-0472">Membrane</keyword>
<evidence type="ECO:0000313" key="8">
    <source>
        <dbReference type="EMBL" id="MFC4594994.1"/>
    </source>
</evidence>
<dbReference type="Pfam" id="PF01292">
    <property type="entry name" value="Ni_hydr_CYTB"/>
    <property type="match status" value="1"/>
</dbReference>
<dbReference type="Proteomes" id="UP001595957">
    <property type="component" value="Unassembled WGS sequence"/>
</dbReference>
<feature type="transmembrane region" description="Helical" evidence="6">
    <location>
        <begin position="22"/>
        <end position="38"/>
    </location>
</feature>
<dbReference type="PANTHER" id="PTHR30485:SF2">
    <property type="entry name" value="BLL0597 PROTEIN"/>
    <property type="match status" value="1"/>
</dbReference>
<keyword evidence="4 6" id="KW-1133">Transmembrane helix</keyword>
<comment type="subcellular location">
    <subcellularLocation>
        <location evidence="1">Cell membrane</location>
        <topology evidence="1">Multi-pass membrane protein</topology>
    </subcellularLocation>
</comment>
<evidence type="ECO:0000313" key="9">
    <source>
        <dbReference type="Proteomes" id="UP001595957"/>
    </source>
</evidence>
<proteinExistence type="predicted"/>
<dbReference type="PANTHER" id="PTHR30485">
    <property type="entry name" value="NI/FE-HYDROGENASE 1 B-TYPE CYTOCHROME SUBUNIT"/>
    <property type="match status" value="1"/>
</dbReference>
<evidence type="ECO:0000256" key="3">
    <source>
        <dbReference type="ARBA" id="ARBA00022692"/>
    </source>
</evidence>
<name>A0ABV9F1L1_9SPHN</name>
<comment type="caution">
    <text evidence="8">The sequence shown here is derived from an EMBL/GenBank/DDBJ whole genome shotgun (WGS) entry which is preliminary data.</text>
</comment>
<keyword evidence="3 6" id="KW-0812">Transmembrane</keyword>
<gene>
    <name evidence="8" type="ORF">ACFO3E_12425</name>
</gene>
<evidence type="ECO:0000256" key="4">
    <source>
        <dbReference type="ARBA" id="ARBA00022989"/>
    </source>
</evidence>
<dbReference type="InterPro" id="IPR011577">
    <property type="entry name" value="Cyt_b561_bac/Ni-Hgenase"/>
</dbReference>
<feature type="transmembrane region" description="Helical" evidence="6">
    <location>
        <begin position="199"/>
        <end position="224"/>
    </location>
</feature>
<evidence type="ECO:0000256" key="1">
    <source>
        <dbReference type="ARBA" id="ARBA00004651"/>
    </source>
</evidence>
<reference evidence="9" key="1">
    <citation type="journal article" date="2019" name="Int. J. Syst. Evol. Microbiol.">
        <title>The Global Catalogue of Microorganisms (GCM) 10K type strain sequencing project: providing services to taxonomists for standard genome sequencing and annotation.</title>
        <authorList>
            <consortium name="The Broad Institute Genomics Platform"/>
            <consortium name="The Broad Institute Genome Sequencing Center for Infectious Disease"/>
            <person name="Wu L."/>
            <person name="Ma J."/>
        </authorList>
    </citation>
    <scope>NUCLEOTIDE SEQUENCE [LARGE SCALE GENOMIC DNA]</scope>
    <source>
        <strain evidence="9">NBRC 103632</strain>
    </source>
</reference>
<organism evidence="8 9">
    <name type="scientific">Sphingobium tyrosinilyticum</name>
    <dbReference type="NCBI Taxonomy" id="2715436"/>
    <lineage>
        <taxon>Bacteria</taxon>
        <taxon>Pseudomonadati</taxon>
        <taxon>Pseudomonadota</taxon>
        <taxon>Alphaproteobacteria</taxon>
        <taxon>Sphingomonadales</taxon>
        <taxon>Sphingomonadaceae</taxon>
        <taxon>Sphingobium</taxon>
    </lineage>
</organism>
<evidence type="ECO:0000256" key="5">
    <source>
        <dbReference type="ARBA" id="ARBA00023136"/>
    </source>
</evidence>
<dbReference type="RefSeq" id="WP_066531461.1">
    <property type="nucleotide sequence ID" value="NZ_JBHSFZ010000025.1"/>
</dbReference>
<feature type="domain" description="Cytochrome b561 bacterial/Ni-hydrogenase" evidence="7">
    <location>
        <begin position="16"/>
        <end position="190"/>
    </location>
</feature>
<feature type="transmembrane region" description="Helical" evidence="6">
    <location>
        <begin position="153"/>
        <end position="178"/>
    </location>
</feature>
<dbReference type="EMBL" id="JBHSFZ010000025">
    <property type="protein sequence ID" value="MFC4594994.1"/>
    <property type="molecule type" value="Genomic_DNA"/>
</dbReference>
<evidence type="ECO:0000256" key="2">
    <source>
        <dbReference type="ARBA" id="ARBA00022475"/>
    </source>
</evidence>
<dbReference type="InterPro" id="IPR016174">
    <property type="entry name" value="Di-haem_cyt_TM"/>
</dbReference>
<dbReference type="InterPro" id="IPR051542">
    <property type="entry name" value="Hydrogenase_cytochrome"/>
</dbReference>
<sequence>MAEADMSGAPARLRIWDLPTRLFHWTLVPLLGLAWWTAEERMLDWHRLAGYSIFTLLLFRLIWGVAGSSTARFSHFVGGPVTLFRYVRGHMFNRGAAPAPGHNPVGGWSVLAMIALLATQVGLGFFSVDIDGMESGPFAYLVDFDTGRVAAEWHAFVFNIILTLTALHVVAILFYLIHRRDNLIGPMISGSRRWTGEQPVLRFAPAWMALVIFLLVAGGTWLLIAQFGRA</sequence>
<feature type="transmembrane region" description="Helical" evidence="6">
    <location>
        <begin position="108"/>
        <end position="128"/>
    </location>
</feature>
<keyword evidence="9" id="KW-1185">Reference proteome</keyword>